<dbReference type="PANTHER" id="PTHR21245">
    <property type="entry name" value="HETEROGENEOUS NUCLEAR RIBONUCLEOPROTEIN"/>
    <property type="match status" value="1"/>
</dbReference>
<proteinExistence type="predicted"/>
<dbReference type="SUPFAM" id="SSF54928">
    <property type="entry name" value="RNA-binding domain, RBD"/>
    <property type="match status" value="1"/>
</dbReference>
<evidence type="ECO:0000256" key="1">
    <source>
        <dbReference type="ARBA" id="ARBA00022884"/>
    </source>
</evidence>
<organism evidence="4 5">
    <name type="scientific">Varanus komodoensis</name>
    <name type="common">Komodo dragon</name>
    <dbReference type="NCBI Taxonomy" id="61221"/>
    <lineage>
        <taxon>Eukaryota</taxon>
        <taxon>Metazoa</taxon>
        <taxon>Chordata</taxon>
        <taxon>Craniata</taxon>
        <taxon>Vertebrata</taxon>
        <taxon>Euteleostomi</taxon>
        <taxon>Lepidosauria</taxon>
        <taxon>Squamata</taxon>
        <taxon>Bifurcata</taxon>
        <taxon>Unidentata</taxon>
        <taxon>Episquamata</taxon>
        <taxon>Toxicofera</taxon>
        <taxon>Anguimorpha</taxon>
        <taxon>Paleoanguimorpha</taxon>
        <taxon>Varanoidea</taxon>
        <taxon>Varanidae</taxon>
        <taxon>Varanus</taxon>
    </lineage>
</organism>
<keyword evidence="5" id="KW-1185">Reference proteome</keyword>
<name>A0A8D2J3Q4_VARKO</name>
<reference evidence="4" key="2">
    <citation type="submission" date="2025-09" db="UniProtKB">
        <authorList>
            <consortium name="Ensembl"/>
        </authorList>
    </citation>
    <scope>IDENTIFICATION</scope>
</reference>
<evidence type="ECO:0000259" key="3">
    <source>
        <dbReference type="PROSITE" id="PS50102"/>
    </source>
</evidence>
<protein>
    <submittedName>
        <fullName evidence="4">DND microRNA-mediated repression inhibitor 1</fullName>
    </submittedName>
</protein>
<evidence type="ECO:0000256" key="2">
    <source>
        <dbReference type="PROSITE-ProRule" id="PRU00176"/>
    </source>
</evidence>
<dbReference type="PROSITE" id="PS50102">
    <property type="entry name" value="RRM"/>
    <property type="match status" value="1"/>
</dbReference>
<dbReference type="InterPro" id="IPR000504">
    <property type="entry name" value="RRM_dom"/>
</dbReference>
<dbReference type="Ensembl" id="ENSVKKT00000010141.1">
    <property type="protein sequence ID" value="ENSVKKP00000009895.1"/>
    <property type="gene ID" value="ENSVKKG00000006991.1"/>
</dbReference>
<dbReference type="AlphaFoldDB" id="A0A8D2J3Q4"/>
<keyword evidence="1 2" id="KW-0694">RNA-binding</keyword>
<dbReference type="InterPro" id="IPR012677">
    <property type="entry name" value="Nucleotide-bd_a/b_plait_sf"/>
</dbReference>
<evidence type="ECO:0000313" key="4">
    <source>
        <dbReference type="Ensembl" id="ENSVKKP00000009895.1"/>
    </source>
</evidence>
<dbReference type="Pfam" id="PF14709">
    <property type="entry name" value="DND1_DSRM"/>
    <property type="match status" value="1"/>
</dbReference>
<dbReference type="OMA" id="CERVNPV"/>
<dbReference type="Proteomes" id="UP000694545">
    <property type="component" value="Unplaced"/>
</dbReference>
<dbReference type="GO" id="GO:0003723">
    <property type="term" value="F:RNA binding"/>
    <property type="evidence" value="ECO:0007669"/>
    <property type="project" value="UniProtKB-UniRule"/>
</dbReference>
<sequence length="354" mass="38478">MAAIVLVAGGGNGRDCEVNRANKAALLAWAEETGTVLVQVNGQRKYGGPPPGWTGGAPQCGTEVFIGKIPQVIYEDRLIPLFRSAGKLYEFRLMMTFSGLNRGFAYAKYATRHSAQQAIAALNNFEIQAGSRLLVCRSTDKCELCIDGLAATVSERQLWPMLQELTAGVLSVALHPSPFRRQRQLAEVKYSSHQAAAVAKKALVEGSLRVCGDQIAVDWLKPNLKQELHSTSVQTIPEVLPSACGDRVIPSRLSPELADCHRLPPASRAVEYLNSWCKERQLGLPVFLTKCLQGGPEGSLQFWYQVVIPKYPFPFSGFIWVKSESSGSGAHEKAKNAVALQLLGALAGWSRGSD</sequence>
<dbReference type="InterPro" id="IPR035979">
    <property type="entry name" value="RBD_domain_sf"/>
</dbReference>
<reference evidence="4" key="1">
    <citation type="submission" date="2025-08" db="UniProtKB">
        <authorList>
            <consortium name="Ensembl"/>
        </authorList>
    </citation>
    <scope>IDENTIFICATION</scope>
</reference>
<feature type="domain" description="RRM" evidence="3">
    <location>
        <begin position="62"/>
        <end position="140"/>
    </location>
</feature>
<dbReference type="SMART" id="SM00360">
    <property type="entry name" value="RRM"/>
    <property type="match status" value="2"/>
</dbReference>
<evidence type="ECO:0000313" key="5">
    <source>
        <dbReference type="Proteomes" id="UP000694545"/>
    </source>
</evidence>
<dbReference type="Gene3D" id="3.30.70.330">
    <property type="match status" value="2"/>
</dbReference>
<dbReference type="Pfam" id="PF00076">
    <property type="entry name" value="RRM_1"/>
    <property type="match status" value="1"/>
</dbReference>
<accession>A0A8D2J3Q4</accession>